<dbReference type="EMBL" id="ACDC03000011">
    <property type="protein sequence ID" value="KGE63046.1"/>
    <property type="molecule type" value="Genomic_DNA"/>
</dbReference>
<organism evidence="2 3">
    <name type="scientific">Fusobacterium periodonticum 2_1_31</name>
    <dbReference type="NCBI Taxonomy" id="469599"/>
    <lineage>
        <taxon>Bacteria</taxon>
        <taxon>Fusobacteriati</taxon>
        <taxon>Fusobacteriota</taxon>
        <taxon>Fusobacteriia</taxon>
        <taxon>Fusobacteriales</taxon>
        <taxon>Fusobacteriaceae</taxon>
        <taxon>Fusobacterium</taxon>
    </lineage>
</organism>
<dbReference type="Proteomes" id="UP000003301">
    <property type="component" value="Unassembled WGS sequence"/>
</dbReference>
<name>A0ABR4WMC1_9FUSO</name>
<feature type="domain" description="ADP ribosyltransferase" evidence="1">
    <location>
        <begin position="2"/>
        <end position="100"/>
    </location>
</feature>
<protein>
    <recommendedName>
        <fullName evidence="1">ADP ribosyltransferase domain-containing protein</fullName>
    </recommendedName>
</protein>
<sequence length="107" mass="12727">MYQKINYAIRKNSNETYLEYAKNIENAMEKFELKENIKVYRDTQKKYYELLGVGDTFEVNMFFSISTNKSIAEEFSEVDMSDDGIIFEIDVSINTKCIYIGKKFYFK</sequence>
<evidence type="ECO:0000313" key="2">
    <source>
        <dbReference type="EMBL" id="KGE63046.1"/>
    </source>
</evidence>
<dbReference type="Gene3D" id="3.90.176.10">
    <property type="entry name" value="Toxin ADP-ribosyltransferase, Chain A, domain 1"/>
    <property type="match status" value="1"/>
</dbReference>
<gene>
    <name evidence="2" type="ORF">FSAG_000735</name>
</gene>
<dbReference type="SUPFAM" id="SSF56399">
    <property type="entry name" value="ADP-ribosylation"/>
    <property type="match status" value="1"/>
</dbReference>
<comment type="caution">
    <text evidence="2">The sequence shown here is derived from an EMBL/GenBank/DDBJ whole genome shotgun (WGS) entry which is preliminary data.</text>
</comment>
<dbReference type="PROSITE" id="PS51996">
    <property type="entry name" value="TR_MART"/>
    <property type="match status" value="1"/>
</dbReference>
<dbReference type="InterPro" id="IPR003540">
    <property type="entry name" value="ADP-ribosyltransferase"/>
</dbReference>
<reference evidence="2" key="1">
    <citation type="submission" date="2013-05" db="EMBL/GenBank/DDBJ databases">
        <title>The Genome Sequence of Fusobacterium sp. 2_1_31.</title>
        <authorList>
            <consortium name="The Broad Institute Genomics Platform"/>
            <person name="Earl A."/>
            <person name="Ward D."/>
            <person name="Feldgarden M."/>
            <person name="Gevers D."/>
            <person name="Ambrose C."/>
            <person name="Strauss J."/>
            <person name="Allen-Vercoe E."/>
            <person name="Walker B."/>
            <person name="Young S."/>
            <person name="Zeng Q."/>
            <person name="Gargeya S."/>
            <person name="Fitzgerald M."/>
            <person name="Haas B."/>
            <person name="Abouelleil A."/>
            <person name="Allen A.W."/>
            <person name="Alvarado L."/>
            <person name="Arachchi H.M."/>
            <person name="Berlin A.M."/>
            <person name="Chapman S.B."/>
            <person name="Gainer-Dewar J."/>
            <person name="Goldberg J."/>
            <person name="Griggs A."/>
            <person name="Gujja S."/>
            <person name="Hansen M."/>
            <person name="Howarth C."/>
            <person name="Imamovic A."/>
            <person name="Ireland A."/>
            <person name="Larimer J."/>
            <person name="McCowan C."/>
            <person name="Murphy C."/>
            <person name="Pearson M."/>
            <person name="Poon T.W."/>
            <person name="Priest M."/>
            <person name="Roberts A."/>
            <person name="Saif S."/>
            <person name="Shea T."/>
            <person name="Sisk P."/>
            <person name="Sykes S."/>
            <person name="Wortman J."/>
            <person name="Nusbaum C."/>
            <person name="Birren B."/>
        </authorList>
    </citation>
    <scope>NUCLEOTIDE SEQUENCE [LARGE SCALE GENOMIC DNA]</scope>
    <source>
        <strain evidence="2">2_1_31</strain>
    </source>
</reference>
<keyword evidence="3" id="KW-1185">Reference proteome</keyword>
<proteinExistence type="predicted"/>
<accession>A0ABR4WMC1</accession>
<evidence type="ECO:0000313" key="3">
    <source>
        <dbReference type="Proteomes" id="UP000003301"/>
    </source>
</evidence>
<dbReference type="Pfam" id="PF03496">
    <property type="entry name" value="ADPrib_exo_Tox"/>
    <property type="match status" value="1"/>
</dbReference>
<evidence type="ECO:0000259" key="1">
    <source>
        <dbReference type="Pfam" id="PF03496"/>
    </source>
</evidence>